<sequence>MRDGSGSAGHGACGTGWPGHTGGPGRGSAAGRPAEGQVRAPGARQGAGRSSPGPAVLRVASRPGRSGALPLQQIVLVELAAALLLVAWVTDRVLVVPAAVVAVPLVGLAVLRRRRRSLPEWLGTALAMRRRLRRARSSAVPPDTDAGLVPAVECEPALRTYAFHDRERRPVGMIGDGTFLTAVLQVEPRDAALRPPGGERGLPLALVHDALEVDGIRLESAQILQQTQPAPAAHLPPQAVATRNYAPLQAGTRAPAVRLTWVALKLDPELCPEAVAARGGGLEGAQRCLLRAADQLSSRLTGAGFRARVLSEDGVVAAVAAAACADPIAAASAAQSGGAGRAGTPVRRTVETARTWRCDDRRHTTYWLGRWPQLAAGSAGPAGEGSGPVPLAGLVSLLTSVRVLATTFSLTLSRGGRHEAVVCGHLRITARSDDELVQARRELEQLARGARTGLVRLDREQVPGVLATLPLGGTR</sequence>
<keyword evidence="4" id="KW-0812">Transmembrane</keyword>
<protein>
    <submittedName>
        <fullName evidence="9">Type VII secretion protein EccE</fullName>
    </submittedName>
</protein>
<evidence type="ECO:0000256" key="6">
    <source>
        <dbReference type="ARBA" id="ARBA00023136"/>
    </source>
</evidence>
<dbReference type="InterPro" id="IPR050051">
    <property type="entry name" value="EccE_dom"/>
</dbReference>
<evidence type="ECO:0000313" key="10">
    <source>
        <dbReference type="Proteomes" id="UP000807371"/>
    </source>
</evidence>
<dbReference type="InterPro" id="IPR021368">
    <property type="entry name" value="T7SS_EccE"/>
</dbReference>
<name>A0ABS0NQ14_9ACTN</name>
<feature type="compositionally biased region" description="Gly residues" evidence="7">
    <location>
        <begin position="1"/>
        <end position="28"/>
    </location>
</feature>
<evidence type="ECO:0000313" key="9">
    <source>
        <dbReference type="EMBL" id="MBH5337287.1"/>
    </source>
</evidence>
<keyword evidence="10" id="KW-1185">Reference proteome</keyword>
<accession>A0ABS0NQ14</accession>
<dbReference type="Proteomes" id="UP000807371">
    <property type="component" value="Unassembled WGS sequence"/>
</dbReference>
<dbReference type="Pfam" id="PF11203">
    <property type="entry name" value="EccE"/>
    <property type="match status" value="1"/>
</dbReference>
<comment type="subcellular location">
    <subcellularLocation>
        <location evidence="1">Cell membrane</location>
    </subcellularLocation>
</comment>
<comment type="similarity">
    <text evidence="2">Belongs to the EccE family.</text>
</comment>
<gene>
    <name evidence="9" type="primary">eccE</name>
    <name evidence="9" type="ORF">IHE55_22005</name>
</gene>
<dbReference type="NCBIfam" id="TIGR03923">
    <property type="entry name" value="T7SS_EccE"/>
    <property type="match status" value="1"/>
</dbReference>
<keyword evidence="5" id="KW-1133">Transmembrane helix</keyword>
<evidence type="ECO:0000256" key="5">
    <source>
        <dbReference type="ARBA" id="ARBA00022989"/>
    </source>
</evidence>
<evidence type="ECO:0000256" key="3">
    <source>
        <dbReference type="ARBA" id="ARBA00022475"/>
    </source>
</evidence>
<reference evidence="9 10" key="1">
    <citation type="submission" date="2020-09" db="EMBL/GenBank/DDBJ databases">
        <title>Biosynthesis of the nuclear factor of activated T cells inhibitor NFAT-133 and its congeners in Streptomyces pactum.</title>
        <authorList>
            <person name="Zhou W."/>
            <person name="Posri P."/>
            <person name="Abugrain M.E."/>
            <person name="Weisberg A.J."/>
            <person name="Chang J.H."/>
            <person name="Mahmud T."/>
        </authorList>
    </citation>
    <scope>NUCLEOTIDE SEQUENCE [LARGE SCALE GENOMIC DNA]</scope>
    <source>
        <strain evidence="9 10">ATCC 27456</strain>
    </source>
</reference>
<feature type="region of interest" description="Disordered" evidence="7">
    <location>
        <begin position="1"/>
        <end position="59"/>
    </location>
</feature>
<evidence type="ECO:0000256" key="1">
    <source>
        <dbReference type="ARBA" id="ARBA00004236"/>
    </source>
</evidence>
<keyword evidence="6" id="KW-0472">Membrane</keyword>
<evidence type="ECO:0000256" key="7">
    <source>
        <dbReference type="SAM" id="MobiDB-lite"/>
    </source>
</evidence>
<evidence type="ECO:0000256" key="4">
    <source>
        <dbReference type="ARBA" id="ARBA00022692"/>
    </source>
</evidence>
<keyword evidence="3" id="KW-1003">Cell membrane</keyword>
<dbReference type="EMBL" id="JACYXC010000001">
    <property type="protein sequence ID" value="MBH5337287.1"/>
    <property type="molecule type" value="Genomic_DNA"/>
</dbReference>
<evidence type="ECO:0000259" key="8">
    <source>
        <dbReference type="Pfam" id="PF11203"/>
    </source>
</evidence>
<feature type="domain" description="Type VII secretion system protein EccE" evidence="8">
    <location>
        <begin position="254"/>
        <end position="368"/>
    </location>
</feature>
<comment type="caution">
    <text evidence="9">The sequence shown here is derived from an EMBL/GenBank/DDBJ whole genome shotgun (WGS) entry which is preliminary data.</text>
</comment>
<evidence type="ECO:0000256" key="2">
    <source>
        <dbReference type="ARBA" id="ARBA00007759"/>
    </source>
</evidence>
<organism evidence="9 10">
    <name type="scientific">Streptomyces pactum</name>
    <dbReference type="NCBI Taxonomy" id="68249"/>
    <lineage>
        <taxon>Bacteria</taxon>
        <taxon>Bacillati</taxon>
        <taxon>Actinomycetota</taxon>
        <taxon>Actinomycetes</taxon>
        <taxon>Kitasatosporales</taxon>
        <taxon>Streptomycetaceae</taxon>
        <taxon>Streptomyces</taxon>
    </lineage>
</organism>
<proteinExistence type="inferred from homology"/>